<evidence type="ECO:0000313" key="4">
    <source>
        <dbReference type="Proteomes" id="UP001550348"/>
    </source>
</evidence>
<gene>
    <name evidence="3" type="ORF">ABZ071_32805</name>
</gene>
<dbReference type="RefSeq" id="WP_355668081.1">
    <property type="nucleotide sequence ID" value="NZ_JBEXRX010000203.1"/>
</dbReference>
<evidence type="ECO:0000256" key="1">
    <source>
        <dbReference type="SAM" id="MobiDB-lite"/>
    </source>
</evidence>
<keyword evidence="4" id="KW-1185">Reference proteome</keyword>
<feature type="domain" description="H repeat-associated protein N-terminal" evidence="2">
    <location>
        <begin position="70"/>
        <end position="118"/>
    </location>
</feature>
<dbReference type="Proteomes" id="UP001550348">
    <property type="component" value="Unassembled WGS sequence"/>
</dbReference>
<dbReference type="InterPro" id="IPR032806">
    <property type="entry name" value="YbfD_N"/>
</dbReference>
<accession>A0ABV2VUW1</accession>
<evidence type="ECO:0000313" key="3">
    <source>
        <dbReference type="EMBL" id="MEU0156578.1"/>
    </source>
</evidence>
<name>A0ABV2VUW1_9ACTN</name>
<protein>
    <submittedName>
        <fullName evidence="3">Transposase family protein</fullName>
    </submittedName>
</protein>
<feature type="region of interest" description="Disordered" evidence="1">
    <location>
        <begin position="23"/>
        <end position="57"/>
    </location>
</feature>
<dbReference type="EMBL" id="JBEXRX010000203">
    <property type="protein sequence ID" value="MEU0156578.1"/>
    <property type="molecule type" value="Genomic_DNA"/>
</dbReference>
<reference evidence="3 4" key="1">
    <citation type="submission" date="2024-06" db="EMBL/GenBank/DDBJ databases">
        <title>The Natural Products Discovery Center: Release of the First 8490 Sequenced Strains for Exploring Actinobacteria Biosynthetic Diversity.</title>
        <authorList>
            <person name="Kalkreuter E."/>
            <person name="Kautsar S.A."/>
            <person name="Yang D."/>
            <person name="Bader C.D."/>
            <person name="Teijaro C.N."/>
            <person name="Fluegel L."/>
            <person name="Davis C.M."/>
            <person name="Simpson J.R."/>
            <person name="Lauterbach L."/>
            <person name="Steele A.D."/>
            <person name="Gui C."/>
            <person name="Meng S."/>
            <person name="Li G."/>
            <person name="Viehrig K."/>
            <person name="Ye F."/>
            <person name="Su P."/>
            <person name="Kiefer A.F."/>
            <person name="Nichols A."/>
            <person name="Cepeda A.J."/>
            <person name="Yan W."/>
            <person name="Fan B."/>
            <person name="Jiang Y."/>
            <person name="Adhikari A."/>
            <person name="Zheng C.-J."/>
            <person name="Schuster L."/>
            <person name="Cowan T.M."/>
            <person name="Smanski M.J."/>
            <person name="Chevrette M.G."/>
            <person name="De Carvalho L.P.S."/>
            <person name="Shen B."/>
        </authorList>
    </citation>
    <scope>NUCLEOTIDE SEQUENCE [LARGE SCALE GENOMIC DNA]</scope>
    <source>
        <strain evidence="3 4">NPDC006286</strain>
    </source>
</reference>
<evidence type="ECO:0000259" key="2">
    <source>
        <dbReference type="Pfam" id="PF13808"/>
    </source>
</evidence>
<dbReference type="Pfam" id="PF13808">
    <property type="entry name" value="DDE_Tnp_1_assoc"/>
    <property type="match status" value="1"/>
</dbReference>
<sequence length="148" mass="15562">MCRCRHGKLPRCRIADNRFVEWPPGRGPPATGRVDATHPATGPASANTTRSRVAAPPPPTQIRAAGCPCGVRHRLTVVVTAAVCAVVAGYRSYTAIAEWIADLPAATALALGIAPTRPSSRGSIASRSGARQSWYGARCFLMKVSRSG</sequence>
<organism evidence="3 4">
    <name type="scientific">Micromonospora fulviviridis</name>
    <dbReference type="NCBI Taxonomy" id="47860"/>
    <lineage>
        <taxon>Bacteria</taxon>
        <taxon>Bacillati</taxon>
        <taxon>Actinomycetota</taxon>
        <taxon>Actinomycetes</taxon>
        <taxon>Micromonosporales</taxon>
        <taxon>Micromonosporaceae</taxon>
        <taxon>Micromonospora</taxon>
    </lineage>
</organism>
<comment type="caution">
    <text evidence="3">The sequence shown here is derived from an EMBL/GenBank/DDBJ whole genome shotgun (WGS) entry which is preliminary data.</text>
</comment>
<proteinExistence type="predicted"/>